<dbReference type="EMBL" id="CP045119">
    <property type="protein sequence ID" value="QIN85081.1"/>
    <property type="molecule type" value="Genomic_DNA"/>
</dbReference>
<dbReference type="InterPro" id="IPR036873">
    <property type="entry name" value="Rhodanese-like_dom_sf"/>
</dbReference>
<dbReference type="AlphaFoldDB" id="A0A6G8QFA5"/>
<dbReference type="KEGG" id="rub:GBA63_07615"/>
<proteinExistence type="predicted"/>
<name>A0A6G8QFA5_9ACTN</name>
<dbReference type="Gene3D" id="3.40.250.10">
    <property type="entry name" value="Rhodanese-like domain"/>
    <property type="match status" value="1"/>
</dbReference>
<keyword evidence="2" id="KW-0808">Transferase</keyword>
<dbReference type="Pfam" id="PF00581">
    <property type="entry name" value="Rhodanese"/>
    <property type="match status" value="1"/>
</dbReference>
<dbReference type="Proteomes" id="UP000501452">
    <property type="component" value="Chromosome"/>
</dbReference>
<keyword evidence="3" id="KW-1185">Reference proteome</keyword>
<accession>A0A6G8QFA5</accession>
<reference evidence="2 3" key="1">
    <citation type="submission" date="2019-10" db="EMBL/GenBank/DDBJ databases">
        <title>Rubrobacter sp nov SCSIO 52090 isolated from a deep-sea sediment in the South China Sea.</title>
        <authorList>
            <person name="Chen R.W."/>
        </authorList>
    </citation>
    <scope>NUCLEOTIDE SEQUENCE [LARGE SCALE GENOMIC DNA]</scope>
    <source>
        <strain evidence="2 3">SCSIO 52909</strain>
    </source>
</reference>
<sequence length="101" mass="11413">MSPRELKERLDAGDYPVLLDVRERWEYDLARIEGATLVPLSEIEERFRELDPGAETVVICHHGARSAHVTRALNRAGFHYVSNLEGGLDAYADVDESVGRY</sequence>
<organism evidence="2 3">
    <name type="scientific">Rubrobacter tropicus</name>
    <dbReference type="NCBI Taxonomy" id="2653851"/>
    <lineage>
        <taxon>Bacteria</taxon>
        <taxon>Bacillati</taxon>
        <taxon>Actinomycetota</taxon>
        <taxon>Rubrobacteria</taxon>
        <taxon>Rubrobacterales</taxon>
        <taxon>Rubrobacteraceae</taxon>
        <taxon>Rubrobacter</taxon>
    </lineage>
</organism>
<evidence type="ECO:0000313" key="3">
    <source>
        <dbReference type="Proteomes" id="UP000501452"/>
    </source>
</evidence>
<evidence type="ECO:0000259" key="1">
    <source>
        <dbReference type="PROSITE" id="PS50206"/>
    </source>
</evidence>
<dbReference type="GO" id="GO:0016740">
    <property type="term" value="F:transferase activity"/>
    <property type="evidence" value="ECO:0007669"/>
    <property type="project" value="UniProtKB-KW"/>
</dbReference>
<gene>
    <name evidence="2" type="ORF">GBA63_07615</name>
</gene>
<evidence type="ECO:0000313" key="2">
    <source>
        <dbReference type="EMBL" id="QIN85081.1"/>
    </source>
</evidence>
<dbReference type="PANTHER" id="PTHR43031">
    <property type="entry name" value="FAD-DEPENDENT OXIDOREDUCTASE"/>
    <property type="match status" value="1"/>
</dbReference>
<dbReference type="InterPro" id="IPR001763">
    <property type="entry name" value="Rhodanese-like_dom"/>
</dbReference>
<dbReference type="InterPro" id="IPR050229">
    <property type="entry name" value="GlpE_sulfurtransferase"/>
</dbReference>
<dbReference type="PROSITE" id="PS50206">
    <property type="entry name" value="RHODANESE_3"/>
    <property type="match status" value="1"/>
</dbReference>
<dbReference type="SMART" id="SM00450">
    <property type="entry name" value="RHOD"/>
    <property type="match status" value="1"/>
</dbReference>
<dbReference type="PANTHER" id="PTHR43031:SF17">
    <property type="entry name" value="SULFURTRANSFERASE YTWF-RELATED"/>
    <property type="match status" value="1"/>
</dbReference>
<dbReference type="SUPFAM" id="SSF52821">
    <property type="entry name" value="Rhodanese/Cell cycle control phosphatase"/>
    <property type="match status" value="1"/>
</dbReference>
<protein>
    <submittedName>
        <fullName evidence="2">Sulfurtransferase</fullName>
    </submittedName>
</protein>
<feature type="domain" description="Rhodanese" evidence="1">
    <location>
        <begin position="17"/>
        <end position="100"/>
    </location>
</feature>